<accession>A0ABX2JDP0</accession>
<dbReference type="PANTHER" id="PTHR38767:SF1">
    <property type="entry name" value="DNA POLYMERASE III SUBUNIT CHI"/>
    <property type="match status" value="1"/>
</dbReference>
<dbReference type="Gene3D" id="3.40.50.10110">
    <property type="entry name" value="DNA polymerase III subunit chi"/>
    <property type="match status" value="1"/>
</dbReference>
<dbReference type="EMBL" id="JABULH010000001">
    <property type="protein sequence ID" value="NTS64520.1"/>
    <property type="molecule type" value="Genomic_DNA"/>
</dbReference>
<reference evidence="1 2" key="1">
    <citation type="submission" date="2020-06" db="EMBL/GenBank/DDBJ databases">
        <title>Sphingomonas hominis sp. nov., a member of the Sphingomonas, isolated from the hair of a 22-year-old girl.</title>
        <authorList>
            <person name="Zhang D.-F."/>
            <person name="Cui X.-W."/>
        </authorList>
    </citation>
    <scope>NUCLEOTIDE SEQUENCE [LARGE SCALE GENOMIC DNA]</scope>
    <source>
        <strain evidence="1 2">HHU CXW</strain>
    </source>
</reference>
<evidence type="ECO:0000313" key="2">
    <source>
        <dbReference type="Proteomes" id="UP000621447"/>
    </source>
</evidence>
<dbReference type="RefSeq" id="WP_174192522.1">
    <property type="nucleotide sequence ID" value="NZ_JABULH010000001.1"/>
</dbReference>
<dbReference type="InterPro" id="IPR007459">
    <property type="entry name" value="DNA_pol3_chi"/>
</dbReference>
<dbReference type="Proteomes" id="UP000621447">
    <property type="component" value="Unassembled WGS sequence"/>
</dbReference>
<sequence length="146" mass="16271">MKVDFYHLTASPLERVLPRIAERILAEGGRLLVVEGDAARRAALDKTLWSYAPDSFLPHGVSGGEHDARQPVLIAPDATAANQARNVALADGEWRDDALAFDRAFHFFDDDRIGDARAAWKALAARDGIERRYWKQSESGRWEQAA</sequence>
<keyword evidence="2" id="KW-1185">Reference proteome</keyword>
<dbReference type="NCBIfam" id="NF004347">
    <property type="entry name" value="PRK05728.1-4"/>
    <property type="match status" value="1"/>
</dbReference>
<protein>
    <submittedName>
        <fullName evidence="1">DNA polymerase III subunit chi</fullName>
    </submittedName>
</protein>
<dbReference type="Pfam" id="PF04364">
    <property type="entry name" value="DNA_pol3_chi"/>
    <property type="match status" value="1"/>
</dbReference>
<organism evidence="1 2">
    <name type="scientific">Sphingomonas hominis</name>
    <dbReference type="NCBI Taxonomy" id="2741495"/>
    <lineage>
        <taxon>Bacteria</taxon>
        <taxon>Pseudomonadati</taxon>
        <taxon>Pseudomonadota</taxon>
        <taxon>Alphaproteobacteria</taxon>
        <taxon>Sphingomonadales</taxon>
        <taxon>Sphingomonadaceae</taxon>
        <taxon>Sphingomonas</taxon>
    </lineage>
</organism>
<dbReference type="InterPro" id="IPR036768">
    <property type="entry name" value="PolIII_chi_sf"/>
</dbReference>
<name>A0ABX2JDP0_9SPHN</name>
<proteinExistence type="predicted"/>
<dbReference type="PANTHER" id="PTHR38767">
    <property type="entry name" value="DNA POLYMERASE III SUBUNIT CHI"/>
    <property type="match status" value="1"/>
</dbReference>
<comment type="caution">
    <text evidence="1">The sequence shown here is derived from an EMBL/GenBank/DDBJ whole genome shotgun (WGS) entry which is preliminary data.</text>
</comment>
<dbReference type="SUPFAM" id="SSF102400">
    <property type="entry name" value="DNA polymerase III chi subunit"/>
    <property type="match status" value="1"/>
</dbReference>
<gene>
    <name evidence="1" type="ORF">HRV97_05045</name>
</gene>
<evidence type="ECO:0000313" key="1">
    <source>
        <dbReference type="EMBL" id="NTS64520.1"/>
    </source>
</evidence>